<keyword evidence="2" id="KW-1185">Reference proteome</keyword>
<dbReference type="Proteomes" id="UP001057452">
    <property type="component" value="Chromosome 2"/>
</dbReference>
<name>A0ACB9XYD9_CHAAC</name>
<protein>
    <submittedName>
        <fullName evidence="1">Uncharacterized protein</fullName>
    </submittedName>
</protein>
<feature type="non-terminal residue" evidence="1">
    <location>
        <position position="72"/>
    </location>
</feature>
<organism evidence="1 2">
    <name type="scientific">Chaenocephalus aceratus</name>
    <name type="common">Blackfin icefish</name>
    <name type="synonym">Chaenichthys aceratus</name>
    <dbReference type="NCBI Taxonomy" id="36190"/>
    <lineage>
        <taxon>Eukaryota</taxon>
        <taxon>Metazoa</taxon>
        <taxon>Chordata</taxon>
        <taxon>Craniata</taxon>
        <taxon>Vertebrata</taxon>
        <taxon>Euteleostomi</taxon>
        <taxon>Actinopterygii</taxon>
        <taxon>Neopterygii</taxon>
        <taxon>Teleostei</taxon>
        <taxon>Neoteleostei</taxon>
        <taxon>Acanthomorphata</taxon>
        <taxon>Eupercaria</taxon>
        <taxon>Perciformes</taxon>
        <taxon>Notothenioidei</taxon>
        <taxon>Channichthyidae</taxon>
        <taxon>Chaenocephalus</taxon>
    </lineage>
</organism>
<reference evidence="1" key="1">
    <citation type="submission" date="2022-05" db="EMBL/GenBank/DDBJ databases">
        <title>Chromosome-level genome of Chaenocephalus aceratus.</title>
        <authorList>
            <person name="Park H."/>
        </authorList>
    </citation>
    <scope>NUCLEOTIDE SEQUENCE</scope>
    <source>
        <strain evidence="1">KU_202001</strain>
    </source>
</reference>
<comment type="caution">
    <text evidence="1">The sequence shown here is derived from an EMBL/GenBank/DDBJ whole genome shotgun (WGS) entry which is preliminary data.</text>
</comment>
<evidence type="ECO:0000313" key="1">
    <source>
        <dbReference type="EMBL" id="KAI4831833.1"/>
    </source>
</evidence>
<gene>
    <name evidence="1" type="ORF">KUCAC02_001352</name>
</gene>
<dbReference type="EMBL" id="CM043786">
    <property type="protein sequence ID" value="KAI4831833.1"/>
    <property type="molecule type" value="Genomic_DNA"/>
</dbReference>
<sequence>WLTSCSKVVEVTCVQAGKYVNVIVNQTRATQNYRKNKRCLPNVEIGTANCPNPEQVLIPPKRGDTAKASPNV</sequence>
<feature type="non-terminal residue" evidence="1">
    <location>
        <position position="1"/>
    </location>
</feature>
<accession>A0ACB9XYD9</accession>
<proteinExistence type="predicted"/>
<evidence type="ECO:0000313" key="2">
    <source>
        <dbReference type="Proteomes" id="UP001057452"/>
    </source>
</evidence>